<keyword evidence="1" id="KW-0472">Membrane</keyword>
<keyword evidence="1" id="KW-0812">Transmembrane</keyword>
<proteinExistence type="predicted"/>
<keyword evidence="3" id="KW-1185">Reference proteome</keyword>
<dbReference type="Pfam" id="PF13646">
    <property type="entry name" value="HEAT_2"/>
    <property type="match status" value="1"/>
</dbReference>
<dbReference type="Proteomes" id="UP000271031">
    <property type="component" value="Unassembled WGS sequence"/>
</dbReference>
<name>A0A3M8DQU1_9BACL</name>
<evidence type="ECO:0000313" key="2">
    <source>
        <dbReference type="EMBL" id="RNB90442.1"/>
    </source>
</evidence>
<gene>
    <name evidence="2" type="ORF">EDM56_07995</name>
</gene>
<reference evidence="2 3" key="1">
    <citation type="submission" date="2018-10" db="EMBL/GenBank/DDBJ databases">
        <title>Phylogenomics of Brevibacillus.</title>
        <authorList>
            <person name="Dunlap C."/>
        </authorList>
    </citation>
    <scope>NUCLEOTIDE SEQUENCE [LARGE SCALE GENOMIC DNA]</scope>
    <source>
        <strain evidence="2 3">JCM 15716</strain>
    </source>
</reference>
<dbReference type="RefSeq" id="WP_122917368.1">
    <property type="nucleotide sequence ID" value="NZ_RHHQ01000007.1"/>
</dbReference>
<evidence type="ECO:0000313" key="3">
    <source>
        <dbReference type="Proteomes" id="UP000271031"/>
    </source>
</evidence>
<dbReference type="AlphaFoldDB" id="A0A3M8DQU1"/>
<dbReference type="SMART" id="SM00567">
    <property type="entry name" value="EZ_HEAT"/>
    <property type="match status" value="2"/>
</dbReference>
<sequence>METHLATAITFIYALTGITVIGLIVLFAIKLRHVAEEKRTARCMETHQDYFQYVQAYIEEEERLQLPPGTVTLAERRIIQKKLFELIERFNGAHREKLIMLCQDLGLVEYDLQRLRSWRKWTRIDAAYNLGTMRSPLAVPELLGLLRRSSYDPSIFIIARAIAKCAEDEGTLRELVKLMSIYQKSFHQLIVDILSESQVDFIPLLISLLKEQDQELVKIALVGLSFHAELGMEGPLANLSRSTDKEVRIKAIKLLCRDSRFLTKERINRFMSHADWEVRAICAKAIGDLGLQGYIPLLKKAVGDSNWWVCRNSAHSLAQLHVDGFVALCEILQENNESGKLEMAYHVIQEELEKGESMQSDLDVQLDYNHKLHVYQKLNKQKTAAMHALEM</sequence>
<accession>A0A3M8DQU1</accession>
<keyword evidence="1" id="KW-1133">Transmembrane helix</keyword>
<dbReference type="OrthoDB" id="2112914at2"/>
<feature type="transmembrane region" description="Helical" evidence="1">
    <location>
        <begin position="6"/>
        <end position="29"/>
    </location>
</feature>
<dbReference type="InterPro" id="IPR011989">
    <property type="entry name" value="ARM-like"/>
</dbReference>
<dbReference type="InterPro" id="IPR016024">
    <property type="entry name" value="ARM-type_fold"/>
</dbReference>
<dbReference type="SUPFAM" id="SSF48371">
    <property type="entry name" value="ARM repeat"/>
    <property type="match status" value="1"/>
</dbReference>
<protein>
    <submittedName>
        <fullName evidence="2">HEAT repeat domain-containing protein</fullName>
    </submittedName>
</protein>
<comment type="caution">
    <text evidence="2">The sequence shown here is derived from an EMBL/GenBank/DDBJ whole genome shotgun (WGS) entry which is preliminary data.</text>
</comment>
<dbReference type="InterPro" id="IPR004155">
    <property type="entry name" value="PBS_lyase_HEAT"/>
</dbReference>
<dbReference type="Gene3D" id="1.25.10.10">
    <property type="entry name" value="Leucine-rich Repeat Variant"/>
    <property type="match status" value="2"/>
</dbReference>
<dbReference type="EMBL" id="RHHQ01000007">
    <property type="protein sequence ID" value="RNB90442.1"/>
    <property type="molecule type" value="Genomic_DNA"/>
</dbReference>
<organism evidence="2 3">
    <name type="scientific">Brevibacillus fluminis</name>
    <dbReference type="NCBI Taxonomy" id="511487"/>
    <lineage>
        <taxon>Bacteria</taxon>
        <taxon>Bacillati</taxon>
        <taxon>Bacillota</taxon>
        <taxon>Bacilli</taxon>
        <taxon>Bacillales</taxon>
        <taxon>Paenibacillaceae</taxon>
        <taxon>Brevibacillus</taxon>
    </lineage>
</organism>
<evidence type="ECO:0000256" key="1">
    <source>
        <dbReference type="SAM" id="Phobius"/>
    </source>
</evidence>